<feature type="domain" description="Sulfatase N-terminal" evidence="4">
    <location>
        <begin position="10"/>
        <end position="363"/>
    </location>
</feature>
<gene>
    <name evidence="5" type="ORF">EYB31_05930</name>
</gene>
<dbReference type="Pfam" id="PF00884">
    <property type="entry name" value="Sulfatase"/>
    <property type="match status" value="1"/>
</dbReference>
<keyword evidence="2" id="KW-0479">Metal-binding</keyword>
<dbReference type="EMBL" id="SIRE01000004">
    <property type="protein sequence ID" value="TBL80761.1"/>
    <property type="molecule type" value="Genomic_DNA"/>
</dbReference>
<dbReference type="PANTHER" id="PTHR45953:SF1">
    <property type="entry name" value="IDURONATE 2-SULFATASE"/>
    <property type="match status" value="1"/>
</dbReference>
<dbReference type="GO" id="GO:0005737">
    <property type="term" value="C:cytoplasm"/>
    <property type="evidence" value="ECO:0007669"/>
    <property type="project" value="TreeGrafter"/>
</dbReference>
<proteinExistence type="inferred from homology"/>
<comment type="caution">
    <text evidence="5">The sequence shown here is derived from an EMBL/GenBank/DDBJ whole genome shotgun (WGS) entry which is preliminary data.</text>
</comment>
<keyword evidence="6" id="KW-1185">Reference proteome</keyword>
<sequence length="495" mass="56784">MTFLTIRKTNLLFVFTDEQSISTMRSYGNAIINTPNMDKLADQSVVFEHAYVTQPVCTPSRASLLTGLYPHVHGCIANNIPLDMELPCLPEMGDFSDYRTGYFGKWHLGDEVFPQHGFRKWVSYEDSYRMGYSNGRDQKIHSSYHHYLVEQGFKPDKIAKDGFEFFSRDYCARLPEEHGKPAYTAREVTRFIRENEDNPFIAYVNFLEPHMPYFGPRDEQYDPDKVVLPANFGHMLSEEHPLKTRLFHQAYLEYGHSGLSLQTEDDWRKMIAHYWGLVSLVDTHLGVILQTLEDCGLADRTIVVFTSDHGDMMGSHRLLAKCVMFEEAIKVPLLLKVPGLKPARIREPVSQIDLVPTLLEALGQHTSAPLQGESLLPFLQGQAARVRDHVFVEWNGSECGLEGHLQKGFMLPCWNHMATEEQAERAIGAKVRTVITPDMWKYNFSSIGEDELYNLNDDPAETCNLIGDAAYQMRVFQMREKIKEWQRQTGDPLFD</sequence>
<dbReference type="SUPFAM" id="SSF53649">
    <property type="entry name" value="Alkaline phosphatase-like"/>
    <property type="match status" value="1"/>
</dbReference>
<organism evidence="5 6">
    <name type="scientific">Paenibacillus thalictri</name>
    <dbReference type="NCBI Taxonomy" id="2527873"/>
    <lineage>
        <taxon>Bacteria</taxon>
        <taxon>Bacillati</taxon>
        <taxon>Bacillota</taxon>
        <taxon>Bacilli</taxon>
        <taxon>Bacillales</taxon>
        <taxon>Paenibacillaceae</taxon>
        <taxon>Paenibacillus</taxon>
    </lineage>
</organism>
<dbReference type="PANTHER" id="PTHR45953">
    <property type="entry name" value="IDURONATE 2-SULFATASE"/>
    <property type="match status" value="1"/>
</dbReference>
<dbReference type="OrthoDB" id="279611at2"/>
<evidence type="ECO:0000313" key="5">
    <source>
        <dbReference type="EMBL" id="TBL80761.1"/>
    </source>
</evidence>
<evidence type="ECO:0000259" key="4">
    <source>
        <dbReference type="Pfam" id="PF00884"/>
    </source>
</evidence>
<accession>A0A4Q9DZP9</accession>
<reference evidence="5 6" key="1">
    <citation type="submission" date="2019-02" db="EMBL/GenBank/DDBJ databases">
        <title>Paenibacillus sp. nov., isolated from surface-sterilized tissue of Thalictrum simplex L.</title>
        <authorList>
            <person name="Tuo L."/>
        </authorList>
    </citation>
    <scope>NUCLEOTIDE SEQUENCE [LARGE SCALE GENOMIC DNA]</scope>
    <source>
        <strain evidence="5 6">N2SHLJ1</strain>
    </source>
</reference>
<evidence type="ECO:0000256" key="2">
    <source>
        <dbReference type="ARBA" id="ARBA00022723"/>
    </source>
</evidence>
<name>A0A4Q9DZP9_9BACL</name>
<dbReference type="InterPro" id="IPR017850">
    <property type="entry name" value="Alkaline_phosphatase_core_sf"/>
</dbReference>
<dbReference type="GO" id="GO:0008484">
    <property type="term" value="F:sulfuric ester hydrolase activity"/>
    <property type="evidence" value="ECO:0007669"/>
    <property type="project" value="TreeGrafter"/>
</dbReference>
<dbReference type="InterPro" id="IPR024607">
    <property type="entry name" value="Sulfatase_CS"/>
</dbReference>
<dbReference type="Proteomes" id="UP000293142">
    <property type="component" value="Unassembled WGS sequence"/>
</dbReference>
<evidence type="ECO:0000256" key="1">
    <source>
        <dbReference type="ARBA" id="ARBA00008779"/>
    </source>
</evidence>
<evidence type="ECO:0000313" key="6">
    <source>
        <dbReference type="Proteomes" id="UP000293142"/>
    </source>
</evidence>
<protein>
    <recommendedName>
        <fullName evidence="4">Sulfatase N-terminal domain-containing protein</fullName>
    </recommendedName>
</protein>
<dbReference type="Gene3D" id="3.40.720.10">
    <property type="entry name" value="Alkaline Phosphatase, subunit A"/>
    <property type="match status" value="1"/>
</dbReference>
<dbReference type="InterPro" id="IPR000917">
    <property type="entry name" value="Sulfatase_N"/>
</dbReference>
<dbReference type="GO" id="GO:0046872">
    <property type="term" value="F:metal ion binding"/>
    <property type="evidence" value="ECO:0007669"/>
    <property type="project" value="UniProtKB-KW"/>
</dbReference>
<comment type="similarity">
    <text evidence="1">Belongs to the sulfatase family.</text>
</comment>
<evidence type="ECO:0000256" key="3">
    <source>
        <dbReference type="ARBA" id="ARBA00022801"/>
    </source>
</evidence>
<keyword evidence="3" id="KW-0378">Hydrolase</keyword>
<dbReference type="AlphaFoldDB" id="A0A4Q9DZP9"/>
<dbReference type="PROSITE" id="PS00523">
    <property type="entry name" value="SULFATASE_1"/>
    <property type="match status" value="1"/>
</dbReference>